<organism evidence="1 2">
    <name type="scientific">Chrysodeixis includens</name>
    <name type="common">Soybean looper</name>
    <name type="synonym">Pseudoplusia includens</name>
    <dbReference type="NCBI Taxonomy" id="689277"/>
    <lineage>
        <taxon>Eukaryota</taxon>
        <taxon>Metazoa</taxon>
        <taxon>Ecdysozoa</taxon>
        <taxon>Arthropoda</taxon>
        <taxon>Hexapoda</taxon>
        <taxon>Insecta</taxon>
        <taxon>Pterygota</taxon>
        <taxon>Neoptera</taxon>
        <taxon>Endopterygota</taxon>
        <taxon>Lepidoptera</taxon>
        <taxon>Glossata</taxon>
        <taxon>Ditrysia</taxon>
        <taxon>Noctuoidea</taxon>
        <taxon>Noctuidae</taxon>
        <taxon>Plusiinae</taxon>
        <taxon>Chrysodeixis</taxon>
    </lineage>
</organism>
<sequence length="103" mass="11473">MPLSQIYGERLLKGLESSRDTKEGHRSQNILLLSLNGQRNDLSQVCSSEGIRKMMCGNRAARRPLQFSSNVRTRIMATVHRAQVQQGCPGPHCPIYLLPTATP</sequence>
<dbReference type="AlphaFoldDB" id="A0A9P0BUF0"/>
<gene>
    <name evidence="1" type="ORF">CINC_LOCUS7035</name>
</gene>
<accession>A0A9P0BUF0</accession>
<dbReference type="EMBL" id="LR824025">
    <property type="protein sequence ID" value="CAH0596233.1"/>
    <property type="molecule type" value="Genomic_DNA"/>
</dbReference>
<reference evidence="1" key="1">
    <citation type="submission" date="2021-12" db="EMBL/GenBank/DDBJ databases">
        <authorList>
            <person name="King R."/>
        </authorList>
    </citation>
    <scope>NUCLEOTIDE SEQUENCE</scope>
</reference>
<keyword evidence="2" id="KW-1185">Reference proteome</keyword>
<dbReference type="Proteomes" id="UP001154114">
    <property type="component" value="Chromosome 22"/>
</dbReference>
<evidence type="ECO:0000313" key="2">
    <source>
        <dbReference type="Proteomes" id="UP001154114"/>
    </source>
</evidence>
<evidence type="ECO:0000313" key="1">
    <source>
        <dbReference type="EMBL" id="CAH0596233.1"/>
    </source>
</evidence>
<name>A0A9P0BUF0_CHRIL</name>
<protein>
    <submittedName>
        <fullName evidence="1">Uncharacterized protein</fullName>
    </submittedName>
</protein>
<proteinExistence type="predicted"/>